<dbReference type="InterPro" id="IPR056158">
    <property type="entry name" value="Beta-prop_IFT121_2nd"/>
</dbReference>
<evidence type="ECO:0000256" key="2">
    <source>
        <dbReference type="ARBA" id="ARBA00022490"/>
    </source>
</evidence>
<evidence type="ECO:0000256" key="5">
    <source>
        <dbReference type="ARBA" id="ARBA00022794"/>
    </source>
</evidence>
<dbReference type="GO" id="GO:0097730">
    <property type="term" value="C:non-motile cilium"/>
    <property type="evidence" value="ECO:0007669"/>
    <property type="project" value="TreeGrafter"/>
</dbReference>
<dbReference type="InterPro" id="IPR001680">
    <property type="entry name" value="WD40_rpt"/>
</dbReference>
<evidence type="ECO:0000259" key="14">
    <source>
        <dbReference type="Pfam" id="PF24797"/>
    </source>
</evidence>
<keyword evidence="6" id="KW-0969">Cilium</keyword>
<dbReference type="InterPro" id="IPR056159">
    <property type="entry name" value="Beta-prop_IFT121_TULP_N"/>
</dbReference>
<feature type="compositionally biased region" description="Basic residues" evidence="10">
    <location>
        <begin position="1030"/>
        <end position="1043"/>
    </location>
</feature>
<evidence type="ECO:0000259" key="12">
    <source>
        <dbReference type="Pfam" id="PF23387"/>
    </source>
</evidence>
<feature type="domain" description="IFT121 second beta-propeller" evidence="13">
    <location>
        <begin position="354"/>
        <end position="689"/>
    </location>
</feature>
<reference evidence="16 17" key="1">
    <citation type="submission" date="2013-11" db="EMBL/GenBank/DDBJ databases">
        <title>Opisthorchis viverrini - life in the bile duct.</title>
        <authorList>
            <person name="Young N.D."/>
            <person name="Nagarajan N."/>
            <person name="Lin S.J."/>
            <person name="Korhonen P.K."/>
            <person name="Jex A.R."/>
            <person name="Hall R.S."/>
            <person name="Safavi-Hemami H."/>
            <person name="Kaewkong W."/>
            <person name="Bertrand D."/>
            <person name="Gao S."/>
            <person name="Seet Q."/>
            <person name="Wongkham S."/>
            <person name="Teh B.T."/>
            <person name="Wongkham C."/>
            <person name="Intapan P.M."/>
            <person name="Maleewong W."/>
            <person name="Yang X."/>
            <person name="Hu M."/>
            <person name="Wang Z."/>
            <person name="Hofmann A."/>
            <person name="Sternberg P.W."/>
            <person name="Tan P."/>
            <person name="Wang J."/>
            <person name="Gasser R.B."/>
        </authorList>
    </citation>
    <scope>NUCLEOTIDE SEQUENCE [LARGE SCALE GENOMIC DNA]</scope>
</reference>
<dbReference type="GO" id="GO:0061512">
    <property type="term" value="P:protein localization to cilium"/>
    <property type="evidence" value="ECO:0007669"/>
    <property type="project" value="TreeGrafter"/>
</dbReference>
<dbReference type="InterPro" id="IPR057979">
    <property type="entry name" value="TPR_IFT121"/>
</dbReference>
<dbReference type="OrthoDB" id="10260567at2759"/>
<evidence type="ECO:0000256" key="10">
    <source>
        <dbReference type="SAM" id="MobiDB-lite"/>
    </source>
</evidence>
<name>A0A075A7V4_OPIVI</name>
<keyword evidence="8" id="KW-0966">Cell projection</keyword>
<keyword evidence="4" id="KW-0677">Repeat</keyword>
<keyword evidence="3 9" id="KW-0853">WD repeat</keyword>
<protein>
    <submittedName>
        <fullName evidence="16">Uncharacterized protein</fullName>
    </submittedName>
</protein>
<feature type="region of interest" description="Disordered" evidence="10">
    <location>
        <begin position="1020"/>
        <end position="1043"/>
    </location>
</feature>
<dbReference type="Pfam" id="PF23390">
    <property type="entry name" value="Beta-prop_WDR35_2nd"/>
    <property type="match status" value="1"/>
</dbReference>
<feature type="compositionally biased region" description="Basic and acidic residues" evidence="10">
    <location>
        <begin position="1144"/>
        <end position="1153"/>
    </location>
</feature>
<dbReference type="InterPro" id="IPR056157">
    <property type="entry name" value="TPR_IFT80_172_dom"/>
</dbReference>
<feature type="domain" description="IFT80/172/WDR35 TPR" evidence="12">
    <location>
        <begin position="726"/>
        <end position="814"/>
    </location>
</feature>
<dbReference type="Pfam" id="PF23145">
    <property type="entry name" value="Zf_2nd_IFT121"/>
    <property type="match status" value="1"/>
</dbReference>
<dbReference type="EMBL" id="KL596642">
    <property type="protein sequence ID" value="KER31750.1"/>
    <property type="molecule type" value="Genomic_DNA"/>
</dbReference>
<gene>
    <name evidence="16" type="ORF">T265_02113</name>
</gene>
<feature type="domain" description="IFT121/TULP4 N-terminal" evidence="14">
    <location>
        <begin position="16"/>
        <end position="349"/>
    </location>
</feature>
<comment type="subcellular location">
    <subcellularLocation>
        <location evidence="1">Cytoplasm</location>
        <location evidence="1">Cytoskeleton</location>
        <location evidence="1">Cilium basal body</location>
    </subcellularLocation>
</comment>
<dbReference type="Pfam" id="PF25170">
    <property type="entry name" value="TPR_WDR35"/>
    <property type="match status" value="1"/>
</dbReference>
<dbReference type="Gene3D" id="1.25.40.470">
    <property type="match status" value="1"/>
</dbReference>
<dbReference type="PROSITE" id="PS50082">
    <property type="entry name" value="WD_REPEATS_2"/>
    <property type="match status" value="1"/>
</dbReference>
<keyword evidence="7" id="KW-0206">Cytoskeleton</keyword>
<dbReference type="Pfam" id="PF24797">
    <property type="entry name" value="Beta-prop_WDR35_TULP_N"/>
    <property type="match status" value="1"/>
</dbReference>
<feature type="repeat" description="WD" evidence="9">
    <location>
        <begin position="74"/>
        <end position="105"/>
    </location>
</feature>
<dbReference type="KEGG" id="ovi:T265_02113"/>
<dbReference type="STRING" id="6198.A0A075A7V4"/>
<keyword evidence="2" id="KW-0963">Cytoplasm</keyword>
<dbReference type="GO" id="GO:1905515">
    <property type="term" value="P:non-motile cilium assembly"/>
    <property type="evidence" value="ECO:0007669"/>
    <property type="project" value="TreeGrafter"/>
</dbReference>
<proteinExistence type="predicted"/>
<dbReference type="InterPro" id="IPR015943">
    <property type="entry name" value="WD40/YVTN_repeat-like_dom_sf"/>
</dbReference>
<evidence type="ECO:0000256" key="1">
    <source>
        <dbReference type="ARBA" id="ARBA00004120"/>
    </source>
</evidence>
<evidence type="ECO:0000256" key="7">
    <source>
        <dbReference type="ARBA" id="ARBA00023212"/>
    </source>
</evidence>
<accession>A0A075A7V4</accession>
<evidence type="ECO:0000256" key="6">
    <source>
        <dbReference type="ARBA" id="ARBA00023069"/>
    </source>
</evidence>
<organism evidence="16 17">
    <name type="scientific">Opisthorchis viverrini</name>
    <name type="common">Southeast Asian liver fluke</name>
    <dbReference type="NCBI Taxonomy" id="6198"/>
    <lineage>
        <taxon>Eukaryota</taxon>
        <taxon>Metazoa</taxon>
        <taxon>Spiralia</taxon>
        <taxon>Lophotrochozoa</taxon>
        <taxon>Platyhelminthes</taxon>
        <taxon>Trematoda</taxon>
        <taxon>Digenea</taxon>
        <taxon>Opisthorchiida</taxon>
        <taxon>Opisthorchiata</taxon>
        <taxon>Opisthorchiidae</taxon>
        <taxon>Opisthorchis</taxon>
    </lineage>
</organism>
<dbReference type="RefSeq" id="XP_009164536.1">
    <property type="nucleotide sequence ID" value="XM_009166272.1"/>
</dbReference>
<evidence type="ECO:0000313" key="17">
    <source>
        <dbReference type="Proteomes" id="UP000054324"/>
    </source>
</evidence>
<dbReference type="SMART" id="SM00320">
    <property type="entry name" value="WD40"/>
    <property type="match status" value="5"/>
</dbReference>
<dbReference type="InterPro" id="IPR036322">
    <property type="entry name" value="WD40_repeat_dom_sf"/>
</dbReference>
<dbReference type="InterPro" id="IPR039857">
    <property type="entry name" value="Ift122/121"/>
</dbReference>
<evidence type="ECO:0000259" key="11">
    <source>
        <dbReference type="Pfam" id="PF23145"/>
    </source>
</evidence>
<dbReference type="GO" id="GO:0030991">
    <property type="term" value="C:intraciliary transport particle A"/>
    <property type="evidence" value="ECO:0007669"/>
    <property type="project" value="TreeGrafter"/>
</dbReference>
<sequence length="1360" mass="152267">MESKAGKKGPKFSASDISIPNEKKLKSISWSKDHGYIACGGEDGLLKVLKLEVQGESKSKGLAAQTNLVMNQTLEGHTGYVQVITWNEKFKKITTSDQQGLIIVWMLYKGAWYEEMINNRNKSVVSSMKWDTDGHRICIVYEDGAVIVGSVDGNRIWGKELTCGNLLAVEWSPDSALLLFGLITGEVLVYDYAGNYLSKVSIYCLNNIHGAVRLVGLHWYNGGKGLVEPNCPTLAVCYDIGRCQLMRHHGDTDPILLDTGIEIACSAWNENGSLLAVAGVQKNIGLSNVGAGKTTERDINVVQFYSAFGEHLRSLCLPGKSLTSCAWEGSGSLRLALTVDSFIYFANLRPDYKWAYCNAANTIIYSFARAGSQATFVVFWNVKRNLTRMISVNQLTHICAAEDYACLVCKNDPAGSGSTLTLCNAMGISLNSKRIQLEPTQVLMTGNQVIAVTKSLIYAWQFANPKQLTGLTSGLSSFGRAHREGFERLCHIDNQNQKLSEVSGEETLLQDRMIDWTLARKPASPDPVSTIAVSGRRHLFVARLSGIVNHYRLPDLHLESTFQATDTRPYRMQVNCDASKLAIVDDSGVLTMHLTTDGTPNGGALLEDRQKLNDFVRKDVWDIRFSEDNPDMFAIMEKTRMFIFDRLQAEPAIQTSTFICSFHNLEVLGVLLDELVALEDQPSKDCLLRVPVKVFRDCQYVLEKEGPTKAQELLDANPHPKLKQLLAESCLARQDLDTAELGFVHCQNYAGIQFVKRLRNVQSKVIRKAEVDAFFGKIDEAEQLLLTNDRSDLAIELRKRFGDWFRVAQLAKDSGALVKDAELAEIWNCIGDHFADQMLWDKAAGYYRQGGDLTKFAECLYQLEDYNGLERLVEELQDNHPLLPELAHRLADIGLAQQAVYALIKCNRVQEAIDVHLELNNWQLALDLINQHIPITAGMGNYHKQQQQQKIDSLLNQNIAHLLDQGRRVHAVELFKRAGKFLPAAELMYQCCGVSFGAPKVFILIIVTLSVPSCHTTGRMHEGWDTARLPKPRQGKSRGRRRFRTTDLAEARDAARKGTTSLLQLKKMYVVIGLLMEQYYEQNKLQASAKAKITNCAESVMQASSTLAGLLLEERERTEHQVDQLTTNTETNKSIWNEALGRSRKPDAGDRPTDNSSSSLERTPDKFSTGIGGRAQVSEAGTPFVNNRRADISRLIDQPWRGAEAYHFLSLAQRQLYAGSIDEALRTAQLLRDYEDILEPRTIYSLIAMCAIYAKAFGVCSKAFTKLETLPNLSSADRKAYERLALDIFTMYQPSDQHRNPDSYEMDSMLESETKIPICVVTGQPVTDYQFWMCPTCKHSAYEQEITRLHSCPLCHFPVQ</sequence>
<feature type="domain" description="IFT121-like zinc finger" evidence="11">
    <location>
        <begin position="1317"/>
        <end position="1359"/>
    </location>
</feature>
<dbReference type="InterPro" id="IPR056170">
    <property type="entry name" value="Znf_IFT121-like"/>
</dbReference>
<evidence type="ECO:0000256" key="8">
    <source>
        <dbReference type="ARBA" id="ARBA00023273"/>
    </source>
</evidence>
<keyword evidence="17" id="KW-1185">Reference proteome</keyword>
<feature type="compositionally biased region" description="Polar residues" evidence="10">
    <location>
        <begin position="1123"/>
        <end position="1135"/>
    </location>
</feature>
<evidence type="ECO:0000259" key="15">
    <source>
        <dbReference type="Pfam" id="PF25768"/>
    </source>
</evidence>
<dbReference type="GO" id="GO:0035721">
    <property type="term" value="P:intraciliary retrograde transport"/>
    <property type="evidence" value="ECO:0007669"/>
    <property type="project" value="TreeGrafter"/>
</dbReference>
<dbReference type="SUPFAM" id="SSF50978">
    <property type="entry name" value="WD40 repeat-like"/>
    <property type="match status" value="1"/>
</dbReference>
<feature type="region of interest" description="Disordered" evidence="10">
    <location>
        <begin position="1118"/>
        <end position="1182"/>
    </location>
</feature>
<dbReference type="Pfam" id="PF25768">
    <property type="entry name" value="TPR_IFT121"/>
    <property type="match status" value="1"/>
</dbReference>
<evidence type="ECO:0000259" key="13">
    <source>
        <dbReference type="Pfam" id="PF23390"/>
    </source>
</evidence>
<dbReference type="CTD" id="20316301"/>
<dbReference type="InterPro" id="IPR057361">
    <property type="entry name" value="TPR_WDR35"/>
</dbReference>
<dbReference type="Proteomes" id="UP000054324">
    <property type="component" value="Unassembled WGS sequence"/>
</dbReference>
<evidence type="ECO:0000256" key="9">
    <source>
        <dbReference type="PROSITE-ProRule" id="PRU00221"/>
    </source>
</evidence>
<dbReference type="Gene3D" id="2.130.10.10">
    <property type="entry name" value="YVTN repeat-like/Quinoprotein amine dehydrogenase"/>
    <property type="match status" value="1"/>
</dbReference>
<dbReference type="PANTHER" id="PTHR12764">
    <property type="entry name" value="WD REPEAT DOMAIN-RELATED"/>
    <property type="match status" value="1"/>
</dbReference>
<evidence type="ECO:0000256" key="4">
    <source>
        <dbReference type="ARBA" id="ARBA00022737"/>
    </source>
</evidence>
<feature type="domain" description="IFT121-like TPR repeats" evidence="15">
    <location>
        <begin position="1197"/>
        <end position="1296"/>
    </location>
</feature>
<evidence type="ECO:0000313" key="16">
    <source>
        <dbReference type="EMBL" id="KER31750.1"/>
    </source>
</evidence>
<evidence type="ECO:0000256" key="3">
    <source>
        <dbReference type="ARBA" id="ARBA00022574"/>
    </source>
</evidence>
<dbReference type="PANTHER" id="PTHR12764:SF5">
    <property type="entry name" value="LD29485P"/>
    <property type="match status" value="1"/>
</dbReference>
<keyword evidence="5" id="KW-0970">Cilium biogenesis/degradation</keyword>
<dbReference type="Pfam" id="PF23387">
    <property type="entry name" value="TPR_IFT80_172"/>
    <property type="match status" value="1"/>
</dbReference>
<dbReference type="GeneID" id="20316301"/>